<protein>
    <submittedName>
        <fullName evidence="5">Apoptosis stimulating of P53</fullName>
    </submittedName>
</protein>
<dbReference type="STRING" id="104452.A0A0L7L6D6"/>
<dbReference type="GO" id="GO:0005634">
    <property type="term" value="C:nucleus"/>
    <property type="evidence" value="ECO:0007669"/>
    <property type="project" value="UniProtKB-SubCell"/>
</dbReference>
<dbReference type="InterPro" id="IPR047163">
    <property type="entry name" value="ASPP1/2"/>
</dbReference>
<evidence type="ECO:0000256" key="3">
    <source>
        <dbReference type="ARBA" id="ARBA00023043"/>
    </source>
</evidence>
<sequence>MALRQQQQIDNQHQLLCAKEQRLRYLKQQEARQHQVQHIISWGKVWSSRWVMALRQQQQIDNQHQLLCAKEQRLRYLKQQEARQHQVQHIISWGKVWSSSWVMALRQQQQIDNQHHQLCAKEQRLRYLKQQEARQHQLGEGVELTLGDGSAAAAADRQPAPPALRQEAEVTVSQAAGGQVAPGTTHYQLGEGVELTLGDGSAAAAADRQPAPAALRQGAEATVSQAAGSQAAPGTTHYQLGEGVELTLGELRAVALRQQQQIDNQHQLLCAKEQRLRYLKQQEARQHQVQHIISWGKVWSSRWVMALRQQQQICSAPRSRGYAAADRQPAPPALRQEAEVTVSQAAGGQVAPGTTHYQLGEGVELTLGDGSAAAAADRQPAPAALRQGAEATVSQAAGSQAAPGTTHYQLGEGVELTLGDGSAAAAADRQPAPAALCQGAEATVSQAAGSQAAPGTTHYQLGEGVELTLGELRAVALRQQQQIDNQHQLLCAKEQRLRYLKQQEARQHQVQHIISWGKVWSSRWVMALRQQQQIDNQHQLLCAKEQRLRYLKQQEARQHQVQHIISWGKVWSSRWVMALRQQQQICSAPRSRGYGISSSRKPGSTRYNTLSVGGRCGAHVG</sequence>
<dbReference type="PANTHER" id="PTHR24131">
    <property type="entry name" value="APOPTOSIS-STIMULATING OF P53 PROTEIN"/>
    <property type="match status" value="1"/>
</dbReference>
<evidence type="ECO:0000256" key="4">
    <source>
        <dbReference type="ARBA" id="ARBA00023242"/>
    </source>
</evidence>
<dbReference type="AlphaFoldDB" id="A0A0L7L6D6"/>
<dbReference type="PANTHER" id="PTHR24131:SF10">
    <property type="entry name" value="ANKYRIN-REPEAT, SH3-DOMAIN, AND PROLINE-RICH-REGION CONTAINING PROTEIN, ISOFORM B"/>
    <property type="match status" value="1"/>
</dbReference>
<reference evidence="5 6" key="1">
    <citation type="journal article" date="2015" name="Genome Biol. Evol.">
        <title>The genome of winter moth (Operophtera brumata) provides a genomic perspective on sexual dimorphism and phenology.</title>
        <authorList>
            <person name="Derks M.F."/>
            <person name="Smit S."/>
            <person name="Salis L."/>
            <person name="Schijlen E."/>
            <person name="Bossers A."/>
            <person name="Mateman C."/>
            <person name="Pijl A.S."/>
            <person name="de Ridder D."/>
            <person name="Groenen M.A."/>
            <person name="Visser M.E."/>
            <person name="Megens H.J."/>
        </authorList>
    </citation>
    <scope>NUCLEOTIDE SEQUENCE [LARGE SCALE GENOMIC DNA]</scope>
    <source>
        <strain evidence="5">WM2013NL</strain>
        <tissue evidence="5">Head and thorax</tissue>
    </source>
</reference>
<keyword evidence="4" id="KW-0539">Nucleus</keyword>
<organism evidence="5 6">
    <name type="scientific">Operophtera brumata</name>
    <name type="common">Winter moth</name>
    <name type="synonym">Phalaena brumata</name>
    <dbReference type="NCBI Taxonomy" id="104452"/>
    <lineage>
        <taxon>Eukaryota</taxon>
        <taxon>Metazoa</taxon>
        <taxon>Ecdysozoa</taxon>
        <taxon>Arthropoda</taxon>
        <taxon>Hexapoda</taxon>
        <taxon>Insecta</taxon>
        <taxon>Pterygota</taxon>
        <taxon>Neoptera</taxon>
        <taxon>Endopterygota</taxon>
        <taxon>Lepidoptera</taxon>
        <taxon>Glossata</taxon>
        <taxon>Ditrysia</taxon>
        <taxon>Geometroidea</taxon>
        <taxon>Geometridae</taxon>
        <taxon>Larentiinae</taxon>
        <taxon>Operophtera</taxon>
    </lineage>
</organism>
<evidence type="ECO:0000313" key="5">
    <source>
        <dbReference type="EMBL" id="KOB70869.1"/>
    </source>
</evidence>
<comment type="caution">
    <text evidence="5">The sequence shown here is derived from an EMBL/GenBank/DDBJ whole genome shotgun (WGS) entry which is preliminary data.</text>
</comment>
<accession>A0A0L7L6D6</accession>
<comment type="subcellular location">
    <subcellularLocation>
        <location evidence="1">Nucleus</location>
    </subcellularLocation>
</comment>
<evidence type="ECO:0000256" key="1">
    <source>
        <dbReference type="ARBA" id="ARBA00004123"/>
    </source>
</evidence>
<dbReference type="Proteomes" id="UP000037510">
    <property type="component" value="Unassembled WGS sequence"/>
</dbReference>
<dbReference type="GO" id="GO:0042981">
    <property type="term" value="P:regulation of apoptotic process"/>
    <property type="evidence" value="ECO:0007669"/>
    <property type="project" value="InterPro"/>
</dbReference>
<proteinExistence type="predicted"/>
<dbReference type="GO" id="GO:0002039">
    <property type="term" value="F:p53 binding"/>
    <property type="evidence" value="ECO:0007669"/>
    <property type="project" value="InterPro"/>
</dbReference>
<keyword evidence="6" id="KW-1185">Reference proteome</keyword>
<keyword evidence="3" id="KW-0040">ANK repeat</keyword>
<gene>
    <name evidence="5" type="ORF">OBRU01_14536</name>
</gene>
<evidence type="ECO:0000256" key="2">
    <source>
        <dbReference type="ARBA" id="ARBA00022737"/>
    </source>
</evidence>
<evidence type="ECO:0000313" key="6">
    <source>
        <dbReference type="Proteomes" id="UP000037510"/>
    </source>
</evidence>
<dbReference type="EMBL" id="JTDY01002712">
    <property type="protein sequence ID" value="KOB70869.1"/>
    <property type="molecule type" value="Genomic_DNA"/>
</dbReference>
<name>A0A0L7L6D6_OPEBR</name>
<keyword evidence="2" id="KW-0677">Repeat</keyword>